<dbReference type="EMBL" id="JACEEZ010011908">
    <property type="protein sequence ID" value="KAG0721065.1"/>
    <property type="molecule type" value="Genomic_DNA"/>
</dbReference>
<organism evidence="1 2">
    <name type="scientific">Chionoecetes opilio</name>
    <name type="common">Atlantic snow crab</name>
    <name type="synonym">Cancer opilio</name>
    <dbReference type="NCBI Taxonomy" id="41210"/>
    <lineage>
        <taxon>Eukaryota</taxon>
        <taxon>Metazoa</taxon>
        <taxon>Ecdysozoa</taxon>
        <taxon>Arthropoda</taxon>
        <taxon>Crustacea</taxon>
        <taxon>Multicrustacea</taxon>
        <taxon>Malacostraca</taxon>
        <taxon>Eumalacostraca</taxon>
        <taxon>Eucarida</taxon>
        <taxon>Decapoda</taxon>
        <taxon>Pleocyemata</taxon>
        <taxon>Brachyura</taxon>
        <taxon>Eubrachyura</taxon>
        <taxon>Majoidea</taxon>
        <taxon>Majidae</taxon>
        <taxon>Chionoecetes</taxon>
    </lineage>
</organism>
<name>A0A8J5CVL7_CHIOP</name>
<dbReference type="Proteomes" id="UP000770661">
    <property type="component" value="Unassembled WGS sequence"/>
</dbReference>
<evidence type="ECO:0000313" key="1">
    <source>
        <dbReference type="EMBL" id="KAG0721065.1"/>
    </source>
</evidence>
<comment type="caution">
    <text evidence="1">The sequence shown here is derived from an EMBL/GenBank/DDBJ whole genome shotgun (WGS) entry which is preliminary data.</text>
</comment>
<accession>A0A8J5CVL7</accession>
<keyword evidence="2" id="KW-1185">Reference proteome</keyword>
<gene>
    <name evidence="1" type="ORF">GWK47_047213</name>
</gene>
<dbReference type="OrthoDB" id="10249250at2759"/>
<evidence type="ECO:0000313" key="2">
    <source>
        <dbReference type="Proteomes" id="UP000770661"/>
    </source>
</evidence>
<reference evidence="1" key="1">
    <citation type="submission" date="2020-07" db="EMBL/GenBank/DDBJ databases">
        <title>The High-quality genome of the commercially important snow crab, Chionoecetes opilio.</title>
        <authorList>
            <person name="Jeong J.-H."/>
            <person name="Ryu S."/>
        </authorList>
    </citation>
    <scope>NUCLEOTIDE SEQUENCE</scope>
    <source>
        <strain evidence="1">MADBK_172401_WGS</strain>
        <tissue evidence="1">Digestive gland</tissue>
    </source>
</reference>
<sequence length="173" mass="19167">MASLVARSVALNARRGVQVTSVRFANKKRFMKAVPVKGTQQYHRFVPVEPFGTLQVFKVSTEQMGRLVSCLKSDDKLEDDFVVEEGELVVDAYVGCVYEKQLWFAMIEELSDEFGDLLVSFLGPQGKSGSHAFPSKVDRLWLPGVMADPLEHATGLDKQELLAKAAGNDVRTC</sequence>
<protein>
    <submittedName>
        <fullName evidence="1">Uncharacterized protein</fullName>
    </submittedName>
</protein>
<proteinExistence type="predicted"/>
<dbReference type="AlphaFoldDB" id="A0A8J5CVL7"/>